<comment type="subcellular location">
    <subcellularLocation>
        <location evidence="17">Cell inner membrane</location>
        <topology evidence="17">Multi-pass membrane protein</topology>
    </subcellularLocation>
    <subcellularLocation>
        <location evidence="1">Cell membrane</location>
        <topology evidence="1">Multi-pass membrane protein</topology>
    </subcellularLocation>
</comment>
<feature type="transmembrane region" description="Helical" evidence="17">
    <location>
        <begin position="100"/>
        <end position="120"/>
    </location>
</feature>
<evidence type="ECO:0000256" key="9">
    <source>
        <dbReference type="ARBA" id="ARBA00022984"/>
    </source>
</evidence>
<evidence type="ECO:0000256" key="13">
    <source>
        <dbReference type="ARBA" id="ARBA00023316"/>
    </source>
</evidence>
<keyword evidence="17" id="KW-0997">Cell inner membrane</keyword>
<proteinExistence type="inferred from homology"/>
<keyword evidence="10 17" id="KW-1133">Transmembrane helix</keyword>
<evidence type="ECO:0000256" key="10">
    <source>
        <dbReference type="ARBA" id="ARBA00022989"/>
    </source>
</evidence>
<feature type="transmembrane region" description="Helical" evidence="17">
    <location>
        <begin position="208"/>
        <end position="225"/>
    </location>
</feature>
<evidence type="ECO:0000256" key="14">
    <source>
        <dbReference type="ARBA" id="ARBA00032707"/>
    </source>
</evidence>
<comment type="miscellaneous">
    <text evidence="17">Bacitracin is thought to be involved in the inhibition of peptidoglycan synthesis by sequestering undecaprenyl diphosphate, thereby reducing the pool of lipid carrier available.</text>
</comment>
<evidence type="ECO:0000256" key="11">
    <source>
        <dbReference type="ARBA" id="ARBA00023136"/>
    </source>
</evidence>
<gene>
    <name evidence="18" type="primary">bacA</name>
    <name evidence="17" type="synonym">uppP</name>
    <name evidence="18" type="ordered locus">P9211_06831</name>
</gene>
<dbReference type="STRING" id="93059.P9211_06831"/>
<evidence type="ECO:0000256" key="1">
    <source>
        <dbReference type="ARBA" id="ARBA00004651"/>
    </source>
</evidence>
<keyword evidence="6 17" id="KW-0812">Transmembrane</keyword>
<dbReference type="GO" id="GO:0008360">
    <property type="term" value="P:regulation of cell shape"/>
    <property type="evidence" value="ECO:0007669"/>
    <property type="project" value="UniProtKB-KW"/>
</dbReference>
<evidence type="ECO:0000256" key="4">
    <source>
        <dbReference type="ARBA" id="ARBA00021581"/>
    </source>
</evidence>
<evidence type="ECO:0000256" key="8">
    <source>
        <dbReference type="ARBA" id="ARBA00022960"/>
    </source>
</evidence>
<evidence type="ECO:0000256" key="2">
    <source>
        <dbReference type="ARBA" id="ARBA00010621"/>
    </source>
</evidence>
<keyword evidence="19" id="KW-1185">Reference proteome</keyword>
<keyword evidence="13 17" id="KW-0961">Cell wall biogenesis/degradation</keyword>
<keyword evidence="7 17" id="KW-0378">Hydrolase</keyword>
<feature type="transmembrane region" description="Helical" evidence="17">
    <location>
        <begin position="57"/>
        <end position="76"/>
    </location>
</feature>
<dbReference type="GO" id="GO:0046677">
    <property type="term" value="P:response to antibiotic"/>
    <property type="evidence" value="ECO:0007669"/>
    <property type="project" value="UniProtKB-UniRule"/>
</dbReference>
<evidence type="ECO:0000256" key="6">
    <source>
        <dbReference type="ARBA" id="ARBA00022692"/>
    </source>
</evidence>
<dbReference type="AlphaFoldDB" id="A9B9V2"/>
<evidence type="ECO:0000256" key="3">
    <source>
        <dbReference type="ARBA" id="ARBA00012374"/>
    </source>
</evidence>
<feature type="transmembrane region" description="Helical" evidence="17">
    <location>
        <begin position="237"/>
        <end position="259"/>
    </location>
</feature>
<evidence type="ECO:0000256" key="12">
    <source>
        <dbReference type="ARBA" id="ARBA00023251"/>
    </source>
</evidence>
<evidence type="ECO:0000313" key="19">
    <source>
        <dbReference type="Proteomes" id="UP000000788"/>
    </source>
</evidence>
<keyword evidence="8 17" id="KW-0133">Cell shape</keyword>
<keyword evidence="5 17" id="KW-1003">Cell membrane</keyword>
<dbReference type="RefSeq" id="WP_012195236.1">
    <property type="nucleotide sequence ID" value="NC_009976.1"/>
</dbReference>
<keyword evidence="12 17" id="KW-0046">Antibiotic resistance</keyword>
<dbReference type="GO" id="GO:0009252">
    <property type="term" value="P:peptidoglycan biosynthetic process"/>
    <property type="evidence" value="ECO:0007669"/>
    <property type="project" value="UniProtKB-KW"/>
</dbReference>
<feature type="transmembrane region" description="Helical" evidence="17">
    <location>
        <begin position="271"/>
        <end position="287"/>
    </location>
</feature>
<evidence type="ECO:0000256" key="7">
    <source>
        <dbReference type="ARBA" id="ARBA00022801"/>
    </source>
</evidence>
<dbReference type="Pfam" id="PF02673">
    <property type="entry name" value="BacA"/>
    <property type="match status" value="1"/>
</dbReference>
<dbReference type="eggNOG" id="COG1968">
    <property type="taxonomic scope" value="Bacteria"/>
</dbReference>
<comment type="function">
    <text evidence="17">Catalyzes the dephosphorylation of undecaprenyl diphosphate (UPP). Confers resistance to bacitracin.</text>
</comment>
<evidence type="ECO:0000256" key="17">
    <source>
        <dbReference type="HAMAP-Rule" id="MF_01006"/>
    </source>
</evidence>
<dbReference type="PANTHER" id="PTHR30622:SF4">
    <property type="entry name" value="UNDECAPRENYL-DIPHOSPHATASE"/>
    <property type="match status" value="1"/>
</dbReference>
<dbReference type="GO" id="GO:0016740">
    <property type="term" value="F:transferase activity"/>
    <property type="evidence" value="ECO:0007669"/>
    <property type="project" value="UniProtKB-KW"/>
</dbReference>
<evidence type="ECO:0000256" key="16">
    <source>
        <dbReference type="ARBA" id="ARBA00047594"/>
    </source>
</evidence>
<dbReference type="GO" id="GO:0005886">
    <property type="term" value="C:plasma membrane"/>
    <property type="evidence" value="ECO:0007669"/>
    <property type="project" value="UniProtKB-SubCell"/>
</dbReference>
<keyword evidence="11 17" id="KW-0472">Membrane</keyword>
<dbReference type="GO" id="GO:0071555">
    <property type="term" value="P:cell wall organization"/>
    <property type="evidence" value="ECO:0007669"/>
    <property type="project" value="UniProtKB-KW"/>
</dbReference>
<keyword evidence="18" id="KW-0808">Transferase</keyword>
<dbReference type="KEGG" id="pmj:P9211_06831"/>
<accession>A9B9V2</accession>
<reference evidence="18 19" key="1">
    <citation type="journal article" date="2007" name="PLoS Genet.">
        <title>Patterns and implications of gene gain and loss in the evolution of Prochlorococcus.</title>
        <authorList>
            <person name="Kettler G.C."/>
            <person name="Martiny A.C."/>
            <person name="Huang K."/>
            <person name="Zucker J."/>
            <person name="Coleman M.L."/>
            <person name="Rodrigue S."/>
            <person name="Chen F."/>
            <person name="Lapidus A."/>
            <person name="Ferriera S."/>
            <person name="Johnson J."/>
            <person name="Steglich C."/>
            <person name="Church G.M."/>
            <person name="Richardson P."/>
            <person name="Chisholm S.W."/>
        </authorList>
    </citation>
    <scope>NUCLEOTIDE SEQUENCE [LARGE SCALE GENOMIC DNA]</scope>
    <source>
        <strain evidence="19">MIT 9211</strain>
    </source>
</reference>
<comment type="catalytic activity">
    <reaction evidence="16 17">
        <text>di-trans,octa-cis-undecaprenyl diphosphate + H2O = di-trans,octa-cis-undecaprenyl phosphate + phosphate + H(+)</text>
        <dbReference type="Rhea" id="RHEA:28094"/>
        <dbReference type="ChEBI" id="CHEBI:15377"/>
        <dbReference type="ChEBI" id="CHEBI:15378"/>
        <dbReference type="ChEBI" id="CHEBI:43474"/>
        <dbReference type="ChEBI" id="CHEBI:58405"/>
        <dbReference type="ChEBI" id="CHEBI:60392"/>
        <dbReference type="EC" id="3.6.1.27"/>
    </reaction>
</comment>
<evidence type="ECO:0000313" key="18">
    <source>
        <dbReference type="EMBL" id="ABX08614.1"/>
    </source>
</evidence>
<dbReference type="NCBIfam" id="NF001394">
    <property type="entry name" value="PRK00281.2-5"/>
    <property type="match status" value="1"/>
</dbReference>
<name>A9B9V2_PROM4</name>
<dbReference type="InterPro" id="IPR003824">
    <property type="entry name" value="UppP"/>
</dbReference>
<comment type="similarity">
    <text evidence="2 17">Belongs to the UppP family.</text>
</comment>
<dbReference type="Proteomes" id="UP000000788">
    <property type="component" value="Chromosome"/>
</dbReference>
<evidence type="ECO:0000256" key="15">
    <source>
        <dbReference type="ARBA" id="ARBA00032932"/>
    </source>
</evidence>
<feature type="transmembrane region" description="Helical" evidence="17">
    <location>
        <begin position="132"/>
        <end position="152"/>
    </location>
</feature>
<dbReference type="HAMAP" id="MF_01006">
    <property type="entry name" value="Undec_diphosphatase"/>
    <property type="match status" value="1"/>
</dbReference>
<dbReference type="OrthoDB" id="9808289at2"/>
<dbReference type="HOGENOM" id="CLU_060296_1_0_3"/>
<keyword evidence="9 17" id="KW-0573">Peptidoglycan synthesis</keyword>
<dbReference type="GO" id="GO:0050380">
    <property type="term" value="F:undecaprenyl-diphosphatase activity"/>
    <property type="evidence" value="ECO:0007669"/>
    <property type="project" value="UniProtKB-UniRule"/>
</dbReference>
<evidence type="ECO:0000256" key="5">
    <source>
        <dbReference type="ARBA" id="ARBA00022475"/>
    </source>
</evidence>
<dbReference type="EC" id="3.6.1.27" evidence="3 17"/>
<organism evidence="18 19">
    <name type="scientific">Prochlorococcus marinus (strain MIT 9211)</name>
    <dbReference type="NCBI Taxonomy" id="93059"/>
    <lineage>
        <taxon>Bacteria</taxon>
        <taxon>Bacillati</taxon>
        <taxon>Cyanobacteriota</taxon>
        <taxon>Cyanophyceae</taxon>
        <taxon>Synechococcales</taxon>
        <taxon>Prochlorococcaceae</taxon>
        <taxon>Prochlorococcus</taxon>
    </lineage>
</organism>
<protein>
    <recommendedName>
        <fullName evidence="4 17">Undecaprenyl-diphosphatase</fullName>
        <ecNumber evidence="3 17">3.6.1.27</ecNumber>
    </recommendedName>
    <alternativeName>
        <fullName evidence="15 17">Bacitracin resistance protein</fullName>
    </alternativeName>
    <alternativeName>
        <fullName evidence="14 17">Undecaprenyl pyrophosphate phosphatase</fullName>
    </alternativeName>
</protein>
<dbReference type="PANTHER" id="PTHR30622">
    <property type="entry name" value="UNDECAPRENYL-DIPHOSPHATASE"/>
    <property type="match status" value="1"/>
</dbReference>
<sequence length="291" mass="32149">MSISSLGIPHSSSWFLEECFKYFVLGIIQGITEFFPISSTAHLKVIPEFLGWGDPGVSLTAAIQFGSILAVVCYFWKDIRVVLKGISEAFRSGYWSHRNAMLGTSLIIGTLPILLVGGYIKLFWPGYQFSQLRTLTSIALVSILMSFMLYLAERFSTRKRTITHINGFDGLIVGAAQTLAFLPGASRSGVTISASLFRGMDGISSARFSFLLGIPAIIFSGLIGIKDAINTQDSASLLPLTIGIFSAAITSWLSIDFLLKFLQKKSIMIFVYYRFFFGIFLLTWIYTNNSA</sequence>
<dbReference type="EMBL" id="CP000878">
    <property type="protein sequence ID" value="ABX08614.1"/>
    <property type="molecule type" value="Genomic_DNA"/>
</dbReference>